<evidence type="ECO:0000256" key="1">
    <source>
        <dbReference type="SAM" id="MobiDB-lite"/>
    </source>
</evidence>
<proteinExistence type="predicted"/>
<name>A0A238WFM5_9PSEU</name>
<dbReference type="Proteomes" id="UP000198348">
    <property type="component" value="Unassembled WGS sequence"/>
</dbReference>
<protein>
    <submittedName>
        <fullName evidence="2">Uncharacterized protein</fullName>
    </submittedName>
</protein>
<evidence type="ECO:0000313" key="3">
    <source>
        <dbReference type="Proteomes" id="UP000198348"/>
    </source>
</evidence>
<feature type="region of interest" description="Disordered" evidence="1">
    <location>
        <begin position="54"/>
        <end position="74"/>
    </location>
</feature>
<evidence type="ECO:0000313" key="2">
    <source>
        <dbReference type="EMBL" id="SNR44489.1"/>
    </source>
</evidence>
<keyword evidence="3" id="KW-1185">Reference proteome</keyword>
<gene>
    <name evidence="2" type="ORF">SAMN06265360_10654</name>
</gene>
<sequence length="74" mass="8187">MDPNHHPQEYWAEEAAREATNARFEQPQDATVHALLAVRAELAALRYGLVGHEQDGNDNQLGEIARAARKPGGR</sequence>
<dbReference type="RefSeq" id="WP_089300652.1">
    <property type="nucleotide sequence ID" value="NZ_FZNW01000006.1"/>
</dbReference>
<accession>A0A238WFM5</accession>
<organism evidence="2 3">
    <name type="scientific">Haloechinothrix alba</name>
    <dbReference type="NCBI Taxonomy" id="664784"/>
    <lineage>
        <taxon>Bacteria</taxon>
        <taxon>Bacillati</taxon>
        <taxon>Actinomycetota</taxon>
        <taxon>Actinomycetes</taxon>
        <taxon>Pseudonocardiales</taxon>
        <taxon>Pseudonocardiaceae</taxon>
        <taxon>Haloechinothrix</taxon>
    </lineage>
</organism>
<dbReference type="EMBL" id="FZNW01000006">
    <property type="protein sequence ID" value="SNR44489.1"/>
    <property type="molecule type" value="Genomic_DNA"/>
</dbReference>
<dbReference type="AlphaFoldDB" id="A0A238WFM5"/>
<reference evidence="2 3" key="1">
    <citation type="submission" date="2017-06" db="EMBL/GenBank/DDBJ databases">
        <authorList>
            <person name="Kim H.J."/>
            <person name="Triplett B.A."/>
        </authorList>
    </citation>
    <scope>NUCLEOTIDE SEQUENCE [LARGE SCALE GENOMIC DNA]</scope>
    <source>
        <strain evidence="2 3">DSM 45207</strain>
    </source>
</reference>